<dbReference type="GO" id="GO:0004090">
    <property type="term" value="F:carbonyl reductase (NADPH) activity"/>
    <property type="evidence" value="ECO:0007669"/>
    <property type="project" value="TreeGrafter"/>
</dbReference>
<evidence type="ECO:0000256" key="3">
    <source>
        <dbReference type="ARBA" id="ARBA00022857"/>
    </source>
</evidence>
<comment type="similarity">
    <text evidence="1">Belongs to the short-chain dehydrogenases/reductases (SDR) family.</text>
</comment>
<dbReference type="PRINTS" id="PR00081">
    <property type="entry name" value="GDHRDH"/>
</dbReference>
<dbReference type="KEGG" id="nlo:107216514"/>
<evidence type="ECO:0000256" key="4">
    <source>
        <dbReference type="ARBA" id="ARBA00023002"/>
    </source>
</evidence>
<dbReference type="GO" id="GO:0006006">
    <property type="term" value="P:glucose metabolic process"/>
    <property type="evidence" value="ECO:0007669"/>
    <property type="project" value="TreeGrafter"/>
</dbReference>
<sequence>MNISFEGKRILVTGAGSGIGRAVALRLSKFGANVIAVSLPDKSFDTLSEEDPKIEIVKVDLTDWNATKDALQSVTPVDHLVNSAGMFRGHAFLDVTAEDVDESFNINFKAAINVSQIVAKDLIARGKPGSIVNISSQASQAAFHDHTVYCCSKGAVDQLTRVMSLELGPHNIRVNAINPTVVMTELGRQAWSDPKKAANMKSKIPLGRFAEVEEVVDAITYLLSDRSSMINGVTLPVDGGFLAT</sequence>
<dbReference type="InterPro" id="IPR002347">
    <property type="entry name" value="SDR_fam"/>
</dbReference>
<dbReference type="SUPFAM" id="SSF51735">
    <property type="entry name" value="NAD(P)-binding Rossmann-fold domains"/>
    <property type="match status" value="1"/>
</dbReference>
<keyword evidence="4" id="KW-0560">Oxidoreductase</keyword>
<dbReference type="RefSeq" id="XP_015509211.2">
    <property type="nucleotide sequence ID" value="XM_015653725.2"/>
</dbReference>
<dbReference type="OrthoDB" id="1393670at2759"/>
<dbReference type="InParanoid" id="A0A6J0B505"/>
<keyword evidence="3" id="KW-0521">NADP</keyword>
<evidence type="ECO:0000256" key="2">
    <source>
        <dbReference type="ARBA" id="ARBA00011881"/>
    </source>
</evidence>
<proteinExistence type="inferred from homology"/>
<dbReference type="GeneID" id="107216514"/>
<dbReference type="InterPro" id="IPR020904">
    <property type="entry name" value="Sc_DH/Rdtase_CS"/>
</dbReference>
<dbReference type="Pfam" id="PF13561">
    <property type="entry name" value="adh_short_C2"/>
    <property type="match status" value="1"/>
</dbReference>
<dbReference type="Proteomes" id="UP000829291">
    <property type="component" value="Chromosome 2"/>
</dbReference>
<dbReference type="GO" id="GO:0050038">
    <property type="term" value="F:L-xylulose reductase (NADPH) activity"/>
    <property type="evidence" value="ECO:0007669"/>
    <property type="project" value="TreeGrafter"/>
</dbReference>
<protein>
    <submittedName>
        <fullName evidence="6">L-xylulose reductase</fullName>
    </submittedName>
</protein>
<reference evidence="6" key="1">
    <citation type="submission" date="2025-08" db="UniProtKB">
        <authorList>
            <consortium name="RefSeq"/>
        </authorList>
    </citation>
    <scope>IDENTIFICATION</scope>
    <source>
        <tissue evidence="6">Thorax and Abdomen</tissue>
    </source>
</reference>
<evidence type="ECO:0000256" key="1">
    <source>
        <dbReference type="ARBA" id="ARBA00006484"/>
    </source>
</evidence>
<dbReference type="Gene3D" id="3.40.50.720">
    <property type="entry name" value="NAD(P)-binding Rossmann-like Domain"/>
    <property type="match status" value="1"/>
</dbReference>
<name>A0A6J0B505_NEOLC</name>
<dbReference type="PROSITE" id="PS00061">
    <property type="entry name" value="ADH_SHORT"/>
    <property type="match status" value="1"/>
</dbReference>
<keyword evidence="5" id="KW-1185">Reference proteome</keyword>
<organism evidence="6">
    <name type="scientific">Neodiprion lecontei</name>
    <name type="common">Redheaded pine sawfly</name>
    <dbReference type="NCBI Taxonomy" id="441921"/>
    <lineage>
        <taxon>Eukaryota</taxon>
        <taxon>Metazoa</taxon>
        <taxon>Ecdysozoa</taxon>
        <taxon>Arthropoda</taxon>
        <taxon>Hexapoda</taxon>
        <taxon>Insecta</taxon>
        <taxon>Pterygota</taxon>
        <taxon>Neoptera</taxon>
        <taxon>Endopterygota</taxon>
        <taxon>Hymenoptera</taxon>
        <taxon>Tenthredinoidea</taxon>
        <taxon>Diprionidae</taxon>
        <taxon>Diprioninae</taxon>
        <taxon>Neodiprion</taxon>
    </lineage>
</organism>
<dbReference type="GO" id="GO:0005997">
    <property type="term" value="P:xylulose metabolic process"/>
    <property type="evidence" value="ECO:0007669"/>
    <property type="project" value="TreeGrafter"/>
</dbReference>
<evidence type="ECO:0000313" key="5">
    <source>
        <dbReference type="Proteomes" id="UP000829291"/>
    </source>
</evidence>
<accession>A0A6J0B505</accession>
<dbReference type="PANTHER" id="PTHR44252">
    <property type="entry name" value="D-ERYTHRULOSE REDUCTASE"/>
    <property type="match status" value="1"/>
</dbReference>
<gene>
    <name evidence="6" type="primary">LOC107216514</name>
</gene>
<dbReference type="InterPro" id="IPR051737">
    <property type="entry name" value="L-xylulose/Carbonyl_redctase"/>
</dbReference>
<evidence type="ECO:0000313" key="6">
    <source>
        <dbReference type="RefSeq" id="XP_015509211.2"/>
    </source>
</evidence>
<comment type="subunit">
    <text evidence="2">Homotetramer.</text>
</comment>
<dbReference type="PANTHER" id="PTHR44252:SF3">
    <property type="entry name" value="D-ERYTHRULOSE REDUCTASE-RELATED"/>
    <property type="match status" value="1"/>
</dbReference>
<dbReference type="FunCoup" id="A0A6J0B505">
    <property type="interactions" value="214"/>
</dbReference>
<dbReference type="PRINTS" id="PR00080">
    <property type="entry name" value="SDRFAMILY"/>
</dbReference>
<dbReference type="AlphaFoldDB" id="A0A6J0B505"/>
<dbReference type="InterPro" id="IPR036291">
    <property type="entry name" value="NAD(P)-bd_dom_sf"/>
</dbReference>